<evidence type="ECO:0000256" key="1">
    <source>
        <dbReference type="ARBA" id="ARBA00001917"/>
    </source>
</evidence>
<keyword evidence="3 9" id="KW-0288">FMN</keyword>
<evidence type="ECO:0000256" key="4">
    <source>
        <dbReference type="ARBA" id="ARBA00023002"/>
    </source>
</evidence>
<dbReference type="EMBL" id="CP029462">
    <property type="protein sequence ID" value="AXL20564.1"/>
    <property type="molecule type" value="Genomic_DNA"/>
</dbReference>
<evidence type="ECO:0000256" key="3">
    <source>
        <dbReference type="ARBA" id="ARBA00022643"/>
    </source>
</evidence>
<protein>
    <recommendedName>
        <fullName evidence="6">L-lactate oxidase</fullName>
    </recommendedName>
</protein>
<reference evidence="11 12" key="1">
    <citation type="submission" date="2018-05" db="EMBL/GenBank/DDBJ databases">
        <title>Complete genome sequence of Megasphaera sp. AJH120T, isolated from the ceca of a chicken.</title>
        <authorList>
            <person name="Maki J."/>
            <person name="Looft T."/>
        </authorList>
    </citation>
    <scope>NUCLEOTIDE SEQUENCE [LARGE SCALE GENOMIC DNA]</scope>
    <source>
        <strain evidence="11 12">AJH120</strain>
    </source>
</reference>
<feature type="binding site" evidence="9">
    <location>
        <begin position="293"/>
        <end position="294"/>
    </location>
    <ligand>
        <name>FMN</name>
        <dbReference type="ChEBI" id="CHEBI:58210"/>
    </ligand>
</feature>
<dbReference type="GO" id="GO:0010181">
    <property type="term" value="F:FMN binding"/>
    <property type="evidence" value="ECO:0007669"/>
    <property type="project" value="InterPro"/>
</dbReference>
<dbReference type="InterPro" id="IPR037396">
    <property type="entry name" value="FMN_HAD"/>
</dbReference>
<comment type="similarity">
    <text evidence="5">Belongs to the FMN-dependent alpha-hydroxy acid dehydrogenase family.</text>
</comment>
<dbReference type="Pfam" id="PF01070">
    <property type="entry name" value="FMN_dh"/>
    <property type="match status" value="2"/>
</dbReference>
<dbReference type="PIRSF" id="PIRSF000138">
    <property type="entry name" value="Al-hdrx_acd_dh"/>
    <property type="match status" value="1"/>
</dbReference>
<evidence type="ECO:0000256" key="6">
    <source>
        <dbReference type="ARBA" id="ARBA00029513"/>
    </source>
</evidence>
<evidence type="ECO:0000259" key="10">
    <source>
        <dbReference type="PROSITE" id="PS51349"/>
    </source>
</evidence>
<dbReference type="InterPro" id="IPR012133">
    <property type="entry name" value="Alpha-hydoxy_acid_DH_FMN"/>
</dbReference>
<dbReference type="GO" id="GO:0016491">
    <property type="term" value="F:oxidoreductase activity"/>
    <property type="evidence" value="ECO:0007669"/>
    <property type="project" value="UniProtKB-KW"/>
</dbReference>
<organism evidence="11 12">
    <name type="scientific">Megasphaera stantonii</name>
    <dbReference type="NCBI Taxonomy" id="2144175"/>
    <lineage>
        <taxon>Bacteria</taxon>
        <taxon>Bacillati</taxon>
        <taxon>Bacillota</taxon>
        <taxon>Negativicutes</taxon>
        <taxon>Veillonellales</taxon>
        <taxon>Veillonellaceae</taxon>
        <taxon>Megasphaera</taxon>
    </lineage>
</organism>
<sequence>MDMKEIREQTKKRMKGCRVCPECNGKACVGMIPGFGGLRTGRSFARNLESLQEYGLIMRSMSGVEEPSTAVEIFGKTLSLPILIAPVGGIVLNAQVDGDPEEEEIKYDEAVTQGAMEAGTWAFTGDSGAPYMYSSGIASCKKRPGCVVPTIKPREDDKIIEKAVLAEQSGAPAVACDIDAATLINMRIFGQPVGPKSAESIAKVAASIQIPFIVKGVMSAEEALACAEAGAKGIVVSNHGGRVLDGMVGTADVLPEIAEAVKGRITIFADGGVRHGEDVLKLIALGADAVLVGRPAAVAAIGGGAEGVKLMLDTFKRELCDAMMITGVRDIRCVNPRILKKLK</sequence>
<proteinExistence type="inferred from homology"/>
<dbReference type="PANTHER" id="PTHR10578">
    <property type="entry name" value="S -2-HYDROXY-ACID OXIDASE-RELATED"/>
    <property type="match status" value="1"/>
</dbReference>
<dbReference type="KEGG" id="meg:DKB62_02690"/>
<accession>A0A346AXH1</accession>
<evidence type="ECO:0000256" key="5">
    <source>
        <dbReference type="ARBA" id="ARBA00024042"/>
    </source>
</evidence>
<dbReference type="RefSeq" id="WP_107195700.1">
    <property type="nucleotide sequence ID" value="NZ_CP029462.1"/>
</dbReference>
<dbReference type="PANTHER" id="PTHR10578:SF107">
    <property type="entry name" value="2-HYDROXYACID OXIDASE 1"/>
    <property type="match status" value="1"/>
</dbReference>
<keyword evidence="12" id="KW-1185">Reference proteome</keyword>
<feature type="binding site" evidence="9">
    <location>
        <begin position="270"/>
        <end position="274"/>
    </location>
    <ligand>
        <name>FMN</name>
        <dbReference type="ChEBI" id="CHEBI:58210"/>
    </ligand>
</feature>
<feature type="binding site" evidence="9">
    <location>
        <position position="237"/>
    </location>
    <ligand>
        <name>FMN</name>
        <dbReference type="ChEBI" id="CHEBI:58210"/>
    </ligand>
</feature>
<feature type="binding site" evidence="9">
    <location>
        <position position="239"/>
    </location>
    <ligand>
        <name>glyoxylate</name>
        <dbReference type="ChEBI" id="CHEBI:36655"/>
    </ligand>
</feature>
<keyword evidence="2 9" id="KW-0285">Flavoprotein</keyword>
<dbReference type="InterPro" id="IPR013785">
    <property type="entry name" value="Aldolase_TIM"/>
</dbReference>
<feature type="binding site" evidence="9">
    <location>
        <position position="242"/>
    </location>
    <ligand>
        <name>glyoxylate</name>
        <dbReference type="ChEBI" id="CHEBI:36655"/>
    </ligand>
</feature>
<evidence type="ECO:0000256" key="8">
    <source>
        <dbReference type="PIRSR" id="PIRSR000138-1"/>
    </source>
</evidence>
<comment type="cofactor">
    <cofactor evidence="1">
        <name>FMN</name>
        <dbReference type="ChEBI" id="CHEBI:58210"/>
    </cofactor>
</comment>
<dbReference type="Gene3D" id="3.20.20.70">
    <property type="entry name" value="Aldolase class I"/>
    <property type="match status" value="1"/>
</dbReference>
<evidence type="ECO:0000313" key="12">
    <source>
        <dbReference type="Proteomes" id="UP000254337"/>
    </source>
</evidence>
<dbReference type="PROSITE" id="PS51349">
    <property type="entry name" value="FMN_HYDROXY_ACID_DH_2"/>
    <property type="match status" value="1"/>
</dbReference>
<feature type="domain" description="FMN hydroxy acid dehydrogenase" evidence="10">
    <location>
        <begin position="36"/>
        <end position="343"/>
    </location>
</feature>
<name>A0A346AXH1_9FIRM</name>
<dbReference type="InterPro" id="IPR000262">
    <property type="entry name" value="FMN-dep_DH"/>
</dbReference>
<evidence type="ECO:0000313" key="11">
    <source>
        <dbReference type="EMBL" id="AXL20564.1"/>
    </source>
</evidence>
<dbReference type="SUPFAM" id="SSF51395">
    <property type="entry name" value="FMN-linked oxidoreductases"/>
    <property type="match status" value="1"/>
</dbReference>
<feature type="active site" description="Proton acceptor" evidence="8">
    <location>
        <position position="239"/>
    </location>
</feature>
<dbReference type="Proteomes" id="UP000254337">
    <property type="component" value="Chromosome"/>
</dbReference>
<comment type="catalytic activity">
    <reaction evidence="7">
        <text>(S)-lactate + O2 = pyruvate + H2O2</text>
        <dbReference type="Rhea" id="RHEA:55868"/>
        <dbReference type="ChEBI" id="CHEBI:15361"/>
        <dbReference type="ChEBI" id="CHEBI:15379"/>
        <dbReference type="ChEBI" id="CHEBI:16240"/>
        <dbReference type="ChEBI" id="CHEBI:16651"/>
    </reaction>
    <physiologicalReaction direction="left-to-right" evidence="7">
        <dbReference type="Rhea" id="RHEA:55869"/>
    </physiologicalReaction>
</comment>
<evidence type="ECO:0000256" key="9">
    <source>
        <dbReference type="PIRSR" id="PIRSR000138-2"/>
    </source>
</evidence>
<keyword evidence="4" id="KW-0560">Oxidoreductase</keyword>
<gene>
    <name evidence="11" type="ORF">DKB62_02690</name>
</gene>
<dbReference type="OrthoDB" id="9770452at2"/>
<dbReference type="AlphaFoldDB" id="A0A346AXH1"/>
<evidence type="ECO:0000256" key="7">
    <source>
        <dbReference type="ARBA" id="ARBA00048754"/>
    </source>
</evidence>
<evidence type="ECO:0000256" key="2">
    <source>
        <dbReference type="ARBA" id="ARBA00022630"/>
    </source>
</evidence>
<feature type="binding site" evidence="9">
    <location>
        <position position="215"/>
    </location>
    <ligand>
        <name>FMN</name>
        <dbReference type="ChEBI" id="CHEBI:58210"/>
    </ligand>
</feature>